<reference evidence="2" key="2">
    <citation type="submission" date="2015-03" db="EMBL/GenBank/DDBJ databases">
        <authorList>
            <person name="Murphy D."/>
        </authorList>
    </citation>
    <scope>NUCLEOTIDE SEQUENCE [LARGE SCALE GENOMIC DNA]</scope>
    <source>
        <strain evidence="2">K00500041</strain>
    </source>
</reference>
<evidence type="ECO:0000256" key="1">
    <source>
        <dbReference type="SAM" id="MobiDB-lite"/>
    </source>
</evidence>
<evidence type="ECO:0000313" key="3">
    <source>
        <dbReference type="EMBL" id="COW52563.1"/>
    </source>
</evidence>
<feature type="compositionally biased region" description="Polar residues" evidence="1">
    <location>
        <begin position="1"/>
        <end position="15"/>
    </location>
</feature>
<dbReference type="EMBL" id="CSAE01000004">
    <property type="protein sequence ID" value="COU92871.1"/>
    <property type="molecule type" value="Genomic_DNA"/>
</dbReference>
<proteinExistence type="predicted"/>
<evidence type="ECO:0000313" key="4">
    <source>
        <dbReference type="EMBL" id="COX03567.1"/>
    </source>
</evidence>
<reference evidence="5 6" key="1">
    <citation type="submission" date="2015-03" db="EMBL/GenBank/DDBJ databases">
        <authorList>
            <consortium name="Pathogen Informatics"/>
        </authorList>
    </citation>
    <scope>NUCLEOTIDE SEQUENCE [LARGE SCALE GENOMIC DNA]</scope>
    <source>
        <strain evidence="5">K00500041</strain>
        <strain evidence="3 7">M09401471</strain>
        <strain evidence="6">N09902308</strain>
    </source>
</reference>
<dbReference type="Proteomes" id="UP000038802">
    <property type="component" value="Unassembled WGS sequence"/>
</dbReference>
<evidence type="ECO:0000313" key="2">
    <source>
        <dbReference type="EMBL" id="COU92871.1"/>
    </source>
</evidence>
<dbReference type="EMBL" id="CSBK01000162">
    <property type="protein sequence ID" value="COX03567.1"/>
    <property type="molecule type" value="Genomic_DNA"/>
</dbReference>
<name>A0A0U0QID3_MYCTX</name>
<feature type="compositionally biased region" description="Polar residues" evidence="1">
    <location>
        <begin position="27"/>
        <end position="44"/>
    </location>
</feature>
<evidence type="ECO:0000313" key="5">
    <source>
        <dbReference type="Proteomes" id="UP000038802"/>
    </source>
</evidence>
<accession>A0A0U0QID3</accession>
<protein>
    <submittedName>
        <fullName evidence="2">Uncharacterized protein</fullName>
    </submittedName>
</protein>
<dbReference type="EMBL" id="CSAJ01000387">
    <property type="protein sequence ID" value="COW52563.1"/>
    <property type="molecule type" value="Genomic_DNA"/>
</dbReference>
<organism evidence="2 5">
    <name type="scientific">Mycobacterium tuberculosis</name>
    <dbReference type="NCBI Taxonomy" id="1773"/>
    <lineage>
        <taxon>Bacteria</taxon>
        <taxon>Bacillati</taxon>
        <taxon>Actinomycetota</taxon>
        <taxon>Actinomycetes</taxon>
        <taxon>Mycobacteriales</taxon>
        <taxon>Mycobacteriaceae</taxon>
        <taxon>Mycobacterium</taxon>
        <taxon>Mycobacterium tuberculosis complex</taxon>
    </lineage>
</organism>
<dbReference type="AlphaFoldDB" id="A0A0U0QID3"/>
<sequence>MSAAPASNWSSTESVSRGEPPPARITNGYTASSTTTPSCSQIRASNARIVRGGSSRNG</sequence>
<dbReference type="Proteomes" id="UP000039021">
    <property type="component" value="Unassembled WGS sequence"/>
</dbReference>
<dbReference type="Proteomes" id="UP000044938">
    <property type="component" value="Unassembled WGS sequence"/>
</dbReference>
<feature type="region of interest" description="Disordered" evidence="1">
    <location>
        <begin position="1"/>
        <end position="58"/>
    </location>
</feature>
<evidence type="ECO:0000313" key="7">
    <source>
        <dbReference type="Proteomes" id="UP000044938"/>
    </source>
</evidence>
<reference evidence="4" key="3">
    <citation type="submission" date="2015-03" db="EMBL/GenBank/DDBJ databases">
        <authorList>
            <consortium name="Pathogen Informatics"/>
            <person name="Murphy D."/>
        </authorList>
    </citation>
    <scope>NUCLEOTIDE SEQUENCE</scope>
    <source>
        <strain evidence="4">N09902308</strain>
    </source>
</reference>
<evidence type="ECO:0000313" key="6">
    <source>
        <dbReference type="Proteomes" id="UP000039021"/>
    </source>
</evidence>
<gene>
    <name evidence="2" type="ORF">ERS007703_00084</name>
    <name evidence="3" type="ORF">ERS007720_02796</name>
    <name evidence="4" type="ORF">ERS007739_00552</name>
</gene>